<reference evidence="3" key="1">
    <citation type="submission" date="2015-09" db="EMBL/GenBank/DDBJ databases">
        <authorList>
            <consortium name="Pathogen Informatics"/>
        </authorList>
    </citation>
    <scope>NUCLEOTIDE SEQUENCE [LARGE SCALE GENOMIC DNA]</scope>
    <source>
        <strain evidence="3">Lake Konstanz</strain>
    </source>
</reference>
<feature type="compositionally biased region" description="Gly residues" evidence="1">
    <location>
        <begin position="171"/>
        <end position="180"/>
    </location>
</feature>
<evidence type="ECO:0000313" key="2">
    <source>
        <dbReference type="EMBL" id="CUG93157.1"/>
    </source>
</evidence>
<evidence type="ECO:0000313" key="3">
    <source>
        <dbReference type="Proteomes" id="UP000051952"/>
    </source>
</evidence>
<sequence length="194" mass="20938">MNSEEVILLLRQSIRHYLDPESIRPSETQTEASVRQLAVIRECFEELRRYLFVTGTGVSAAAVGVVAAGQKKPPPPMAQSNAFHEQCLTFAQMFIDQLQFREALNTCLAAYHDSRAQLDEYAAEEAARLERGGKMAALLQEESASKAAAVTSHEQQEQHHNDNGTNKKKSGGGVGGGKGGVPLSAAENAATSQI</sequence>
<name>A0A0S4JNP0_BODSA</name>
<organism evidence="2 3">
    <name type="scientific">Bodo saltans</name>
    <name type="common">Flagellated protozoan</name>
    <dbReference type="NCBI Taxonomy" id="75058"/>
    <lineage>
        <taxon>Eukaryota</taxon>
        <taxon>Discoba</taxon>
        <taxon>Euglenozoa</taxon>
        <taxon>Kinetoplastea</taxon>
        <taxon>Metakinetoplastina</taxon>
        <taxon>Eubodonida</taxon>
        <taxon>Bodonidae</taxon>
        <taxon>Bodo</taxon>
    </lineage>
</organism>
<feature type="non-terminal residue" evidence="2">
    <location>
        <position position="194"/>
    </location>
</feature>
<keyword evidence="3" id="KW-1185">Reference proteome</keyword>
<protein>
    <submittedName>
        <fullName evidence="2">Uncharacterized protein</fullName>
    </submittedName>
</protein>
<dbReference type="Proteomes" id="UP000051952">
    <property type="component" value="Unassembled WGS sequence"/>
</dbReference>
<proteinExistence type="predicted"/>
<accession>A0A0S4JNP0</accession>
<gene>
    <name evidence="2" type="ORF">BSAL_41120</name>
</gene>
<dbReference type="AlphaFoldDB" id="A0A0S4JNP0"/>
<dbReference type="EMBL" id="CYKH01002124">
    <property type="protein sequence ID" value="CUG93157.1"/>
    <property type="molecule type" value="Genomic_DNA"/>
</dbReference>
<dbReference type="VEuPathDB" id="TriTrypDB:BSAL_41120"/>
<evidence type="ECO:0000256" key="1">
    <source>
        <dbReference type="SAM" id="MobiDB-lite"/>
    </source>
</evidence>
<feature type="region of interest" description="Disordered" evidence="1">
    <location>
        <begin position="142"/>
        <end position="194"/>
    </location>
</feature>